<feature type="compositionally biased region" description="Basic residues" evidence="5">
    <location>
        <begin position="9"/>
        <end position="19"/>
    </location>
</feature>
<dbReference type="GO" id="GO:0051539">
    <property type="term" value="F:4 iron, 4 sulfur cluster binding"/>
    <property type="evidence" value="ECO:0007669"/>
    <property type="project" value="UniProtKB-KW"/>
</dbReference>
<evidence type="ECO:0000313" key="8">
    <source>
        <dbReference type="Proteomes" id="UP001141806"/>
    </source>
</evidence>
<dbReference type="Gene3D" id="3.30.420.40">
    <property type="match status" value="1"/>
</dbReference>
<reference evidence="7" key="1">
    <citation type="journal article" date="2023" name="Plant J.">
        <title>The genome of the king protea, Protea cynaroides.</title>
        <authorList>
            <person name="Chang J."/>
            <person name="Duong T.A."/>
            <person name="Schoeman C."/>
            <person name="Ma X."/>
            <person name="Roodt D."/>
            <person name="Barker N."/>
            <person name="Li Z."/>
            <person name="Van de Peer Y."/>
            <person name="Mizrachi E."/>
        </authorList>
    </citation>
    <scope>NUCLEOTIDE SEQUENCE</scope>
    <source>
        <tissue evidence="7">Young leaves</tissue>
    </source>
</reference>
<name>A0A9Q0JU73_9MAGN</name>
<evidence type="ECO:0000256" key="2">
    <source>
        <dbReference type="ARBA" id="ARBA00022723"/>
    </source>
</evidence>
<dbReference type="InterPro" id="IPR021039">
    <property type="entry name" value="Fe-S-bd_prot_LdpA_C"/>
</dbReference>
<evidence type="ECO:0000313" key="7">
    <source>
        <dbReference type="EMBL" id="KAJ4950585.1"/>
    </source>
</evidence>
<dbReference type="GO" id="GO:0046872">
    <property type="term" value="F:metal ion binding"/>
    <property type="evidence" value="ECO:0007669"/>
    <property type="project" value="UniProtKB-KW"/>
</dbReference>
<organism evidence="7 8">
    <name type="scientific">Protea cynaroides</name>
    <dbReference type="NCBI Taxonomy" id="273540"/>
    <lineage>
        <taxon>Eukaryota</taxon>
        <taxon>Viridiplantae</taxon>
        <taxon>Streptophyta</taxon>
        <taxon>Embryophyta</taxon>
        <taxon>Tracheophyta</taxon>
        <taxon>Spermatophyta</taxon>
        <taxon>Magnoliopsida</taxon>
        <taxon>Proteales</taxon>
        <taxon>Proteaceae</taxon>
        <taxon>Protea</taxon>
    </lineage>
</organism>
<dbReference type="InterPro" id="IPR017896">
    <property type="entry name" value="4Fe4S_Fe-S-bd"/>
</dbReference>
<keyword evidence="2" id="KW-0479">Metal-binding</keyword>
<protein>
    <recommendedName>
        <fullName evidence="6">4Fe-4S ferredoxin-type domain-containing protein</fullName>
    </recommendedName>
</protein>
<dbReference type="EMBL" id="JAMYWD010000012">
    <property type="protein sequence ID" value="KAJ4950585.1"/>
    <property type="molecule type" value="Genomic_DNA"/>
</dbReference>
<comment type="caution">
    <text evidence="7">The sequence shown here is derived from an EMBL/GenBank/DDBJ whole genome shotgun (WGS) entry which is preliminary data.</text>
</comment>
<dbReference type="PANTHER" id="PTHR24960">
    <property type="entry name" value="PHOTOSYSTEM I IRON-SULFUR CENTER-RELATED"/>
    <property type="match status" value="1"/>
</dbReference>
<dbReference type="OrthoDB" id="204405at2759"/>
<dbReference type="PANTHER" id="PTHR24960:SF79">
    <property type="entry name" value="PHOTOSYSTEM I IRON-SULFUR CENTER"/>
    <property type="match status" value="1"/>
</dbReference>
<feature type="domain" description="4Fe-4S ferredoxin-type" evidence="6">
    <location>
        <begin position="98"/>
        <end position="127"/>
    </location>
</feature>
<sequence>MLIYSAKKSPSRKKKGVRVKKNEEDSHILHRATEAESMVRFDSNLPSSSAILAEFDPEDCPHDCSRPCEMVCPANAISLELIPREDKSTHGNAACGKFQDGVITERCYGCCCCIPVCPYDKISTLGDSIWHVKLIAVSLPYIGDPTVSTMNKIFSIMDPRLSCYNLWQLDGCPMSGDIGKGATRKSIAFSVHLAALRDRPHGFLQLAGGTNLQTVDGLKKAGLFQTTENGKHILLWMTLDDAIGEAYDMTTRCLTLDMRRGGGPALEELAQKGANETTRIAISLMPI</sequence>
<evidence type="ECO:0000256" key="3">
    <source>
        <dbReference type="ARBA" id="ARBA00023004"/>
    </source>
</evidence>
<dbReference type="Pfam" id="PF12617">
    <property type="entry name" value="LdpA_C"/>
    <property type="match status" value="1"/>
</dbReference>
<dbReference type="Proteomes" id="UP001141806">
    <property type="component" value="Unassembled WGS sequence"/>
</dbReference>
<keyword evidence="3" id="KW-0408">Iron</keyword>
<evidence type="ECO:0000256" key="1">
    <source>
        <dbReference type="ARBA" id="ARBA00022485"/>
    </source>
</evidence>
<feature type="domain" description="4Fe-4S ferredoxin-type" evidence="6">
    <location>
        <begin position="51"/>
        <end position="82"/>
    </location>
</feature>
<accession>A0A9Q0JU73</accession>
<keyword evidence="1" id="KW-0004">4Fe-4S</keyword>
<evidence type="ECO:0000256" key="5">
    <source>
        <dbReference type="SAM" id="MobiDB-lite"/>
    </source>
</evidence>
<proteinExistence type="predicted"/>
<keyword evidence="4" id="KW-0411">Iron-sulfur</keyword>
<evidence type="ECO:0000256" key="4">
    <source>
        <dbReference type="ARBA" id="ARBA00023014"/>
    </source>
</evidence>
<dbReference type="Gene3D" id="3.30.70.20">
    <property type="match status" value="1"/>
</dbReference>
<gene>
    <name evidence="7" type="ORF">NE237_027417</name>
</gene>
<feature type="region of interest" description="Disordered" evidence="5">
    <location>
        <begin position="1"/>
        <end position="24"/>
    </location>
</feature>
<keyword evidence="8" id="KW-1185">Reference proteome</keyword>
<evidence type="ECO:0000259" key="6">
    <source>
        <dbReference type="PROSITE" id="PS51379"/>
    </source>
</evidence>
<dbReference type="InterPro" id="IPR050157">
    <property type="entry name" value="PSI_iron-sulfur_center"/>
</dbReference>
<dbReference type="AlphaFoldDB" id="A0A9Q0JU73"/>
<dbReference type="PROSITE" id="PS51379">
    <property type="entry name" value="4FE4S_FER_2"/>
    <property type="match status" value="2"/>
</dbReference>
<dbReference type="SUPFAM" id="SSF46548">
    <property type="entry name" value="alpha-helical ferredoxin"/>
    <property type="match status" value="1"/>
</dbReference>